<keyword evidence="2" id="KW-0169">Cobalamin biosynthesis</keyword>
<evidence type="ECO:0000313" key="5">
    <source>
        <dbReference type="Proteomes" id="UP000199550"/>
    </source>
</evidence>
<dbReference type="AlphaFoldDB" id="A0A1I4CB26"/>
<reference evidence="4 5" key="1">
    <citation type="submission" date="2016-10" db="EMBL/GenBank/DDBJ databases">
        <authorList>
            <person name="de Groot N.N."/>
        </authorList>
    </citation>
    <scope>NUCLEOTIDE SEQUENCE [LARGE SCALE GENOMIC DNA]</scope>
    <source>
        <strain evidence="4 5">DSM 16199</strain>
    </source>
</reference>
<dbReference type="Pfam" id="PF02571">
    <property type="entry name" value="CbiJ"/>
    <property type="match status" value="1"/>
</dbReference>
<dbReference type="NCBIfam" id="NF005968">
    <property type="entry name" value="PRK08057.1-2"/>
    <property type="match status" value="1"/>
</dbReference>
<evidence type="ECO:0000256" key="3">
    <source>
        <dbReference type="ARBA" id="ARBA00023002"/>
    </source>
</evidence>
<gene>
    <name evidence="4" type="ORF">SAMN04488004_10261</name>
</gene>
<dbReference type="UniPathway" id="UPA00148"/>
<dbReference type="RefSeq" id="WP_090184805.1">
    <property type="nucleotide sequence ID" value="NZ_FOTF01000002.1"/>
</dbReference>
<keyword evidence="3" id="KW-0560">Oxidoreductase</keyword>
<dbReference type="GO" id="GO:0009236">
    <property type="term" value="P:cobalamin biosynthetic process"/>
    <property type="evidence" value="ECO:0007669"/>
    <property type="project" value="UniProtKB-UniPathway"/>
</dbReference>
<evidence type="ECO:0000256" key="1">
    <source>
        <dbReference type="ARBA" id="ARBA00004953"/>
    </source>
</evidence>
<dbReference type="STRING" id="195913.SAMN04488004_10261"/>
<evidence type="ECO:0000256" key="2">
    <source>
        <dbReference type="ARBA" id="ARBA00022573"/>
    </source>
</evidence>
<name>A0A1I4CB26_9RHOB</name>
<comment type="pathway">
    <text evidence="1">Cofactor biosynthesis; adenosylcobalamin biosynthesis.</text>
</comment>
<protein>
    <submittedName>
        <fullName evidence="4">Precorrin-6A/cobalt-precorrin-6A reductase</fullName>
    </submittedName>
</protein>
<dbReference type="NCBIfam" id="TIGR00715">
    <property type="entry name" value="precor6x_red"/>
    <property type="match status" value="1"/>
</dbReference>
<dbReference type="OrthoDB" id="5183775at2"/>
<proteinExistence type="predicted"/>
<keyword evidence="5" id="KW-1185">Reference proteome</keyword>
<accession>A0A1I4CB26</accession>
<dbReference type="PANTHER" id="PTHR36925">
    <property type="entry name" value="COBALT-PRECORRIN-6A REDUCTASE"/>
    <property type="match status" value="1"/>
</dbReference>
<dbReference type="EMBL" id="FOTF01000002">
    <property type="protein sequence ID" value="SFK78374.1"/>
    <property type="molecule type" value="Genomic_DNA"/>
</dbReference>
<dbReference type="GO" id="GO:0016994">
    <property type="term" value="F:precorrin-6A reductase activity"/>
    <property type="evidence" value="ECO:0007669"/>
    <property type="project" value="InterPro"/>
</dbReference>
<dbReference type="PANTHER" id="PTHR36925:SF1">
    <property type="entry name" value="COBALT-PRECORRIN-6A REDUCTASE"/>
    <property type="match status" value="1"/>
</dbReference>
<dbReference type="InterPro" id="IPR003723">
    <property type="entry name" value="Precorrin-6x_reduct"/>
</dbReference>
<dbReference type="PROSITE" id="PS51014">
    <property type="entry name" value="COBK_CBIJ"/>
    <property type="match status" value="1"/>
</dbReference>
<sequence>MTLLLLAGSGEARQIAAALAQAGVDAVASLAGATQRAKPLPLPMRVGGFGGRGGFIAYVKEAGITAVLDATHPFADQITARTAAICAELGLPYLYHLRAPWVAGTGDNWQEIAREEDAAALIPQGKTVFLGTGRQTLDRFANLAGRRLICRQIDPPTGPFPFEGGKFLIGRPPFSVEHEMELFAALGIDWIVVKNAGGDASRTKLTAARALGIPVLMIRRPPPPEGAQITDSVDAAVAWALSQ</sequence>
<evidence type="ECO:0000313" key="4">
    <source>
        <dbReference type="EMBL" id="SFK78374.1"/>
    </source>
</evidence>
<organism evidence="4 5">
    <name type="scientific">Loktanella salsilacus</name>
    <dbReference type="NCBI Taxonomy" id="195913"/>
    <lineage>
        <taxon>Bacteria</taxon>
        <taxon>Pseudomonadati</taxon>
        <taxon>Pseudomonadota</taxon>
        <taxon>Alphaproteobacteria</taxon>
        <taxon>Rhodobacterales</taxon>
        <taxon>Roseobacteraceae</taxon>
        <taxon>Loktanella</taxon>
    </lineage>
</organism>
<dbReference type="Proteomes" id="UP000199550">
    <property type="component" value="Unassembled WGS sequence"/>
</dbReference>